<dbReference type="PANTHER" id="PTHR38926">
    <property type="entry name" value="F-BOX DOMAIN CONTAINING PROTEIN, EXPRESSED"/>
    <property type="match status" value="1"/>
</dbReference>
<dbReference type="PROSITE" id="PS50181">
    <property type="entry name" value="FBOX"/>
    <property type="match status" value="1"/>
</dbReference>
<sequence length="515" mass="58324">MSIPILSFKSSDTLRNFNLKGLFRSRSTISSDDRQTISQYLKDAEEDARRCEVEAKKLLAAMKTLENRKKGLEKSMEMYRSLLSPVHKLPSEILSNIFGLCCEDNELSYDLDSPEVMNLSMVCGRWRDLVLSTPTLWSTLRLEASCFRTRRPTRELDTSLAEMVKLFLERSKNTPLKLAFQSYINQPVEPSFSAFDLLVSEMERWSDITFGSGGFLERLPTRRHLPMLKHLCLPYAPMAHTDNFSNSPALVSVELTPHLHGDVVLPWDRIKILTLSESNAADSLSVLSRCSGLEKLEFVSTEIDGTEEVIGPITFPRLQSLSFYSFRPEILPIFQFARFPHLSTLIFSGHVIDSDGWEDPRVLPSVQGLLQSQCTITSLTLVRQQMDDHQALALLKLLPALQSLEVREYLGNAIVTPHFLKWLTVEDGSLSESSSILPRLSTLTLDVYDKGLDAEAFSNAVVSRWKPAPDHRVECLQSVDITVRASGDEANWRQLVWLEDFRAAGLRFTHTLIQL</sequence>
<keyword evidence="1" id="KW-0175">Coiled coil</keyword>
<dbReference type="Gene3D" id="1.20.1280.50">
    <property type="match status" value="1"/>
</dbReference>
<feature type="domain" description="F-box" evidence="2">
    <location>
        <begin position="83"/>
        <end position="140"/>
    </location>
</feature>
<reference evidence="3 4" key="1">
    <citation type="submission" date="2024-01" db="EMBL/GenBank/DDBJ databases">
        <title>A draft genome for a cacao thread blight-causing isolate of Paramarasmius palmivorus.</title>
        <authorList>
            <person name="Baruah I.K."/>
            <person name="Bukari Y."/>
            <person name="Amoako-Attah I."/>
            <person name="Meinhardt L.W."/>
            <person name="Bailey B.A."/>
            <person name="Cohen S.P."/>
        </authorList>
    </citation>
    <scope>NUCLEOTIDE SEQUENCE [LARGE SCALE GENOMIC DNA]</scope>
    <source>
        <strain evidence="3 4">GH-12</strain>
    </source>
</reference>
<dbReference type="Gene3D" id="3.80.10.10">
    <property type="entry name" value="Ribonuclease Inhibitor"/>
    <property type="match status" value="1"/>
</dbReference>
<dbReference type="Pfam" id="PF12937">
    <property type="entry name" value="F-box-like"/>
    <property type="match status" value="1"/>
</dbReference>
<dbReference type="InterPro" id="IPR032675">
    <property type="entry name" value="LRR_dom_sf"/>
</dbReference>
<dbReference type="InterPro" id="IPR001810">
    <property type="entry name" value="F-box_dom"/>
</dbReference>
<feature type="coiled-coil region" evidence="1">
    <location>
        <begin position="41"/>
        <end position="82"/>
    </location>
</feature>
<proteinExistence type="predicted"/>
<accession>A0AAW0D7D1</accession>
<name>A0AAW0D7D1_9AGAR</name>
<evidence type="ECO:0000313" key="3">
    <source>
        <dbReference type="EMBL" id="KAK7047423.1"/>
    </source>
</evidence>
<protein>
    <recommendedName>
        <fullName evidence="2">F-box domain-containing protein</fullName>
    </recommendedName>
</protein>
<dbReference type="SUPFAM" id="SSF52058">
    <property type="entry name" value="L domain-like"/>
    <property type="match status" value="1"/>
</dbReference>
<evidence type="ECO:0000313" key="4">
    <source>
        <dbReference type="Proteomes" id="UP001383192"/>
    </source>
</evidence>
<keyword evidence="4" id="KW-1185">Reference proteome</keyword>
<comment type="caution">
    <text evidence="3">The sequence shown here is derived from an EMBL/GenBank/DDBJ whole genome shotgun (WGS) entry which is preliminary data.</text>
</comment>
<dbReference type="AlphaFoldDB" id="A0AAW0D7D1"/>
<dbReference type="Proteomes" id="UP001383192">
    <property type="component" value="Unassembled WGS sequence"/>
</dbReference>
<organism evidence="3 4">
    <name type="scientific">Paramarasmius palmivorus</name>
    <dbReference type="NCBI Taxonomy" id="297713"/>
    <lineage>
        <taxon>Eukaryota</taxon>
        <taxon>Fungi</taxon>
        <taxon>Dikarya</taxon>
        <taxon>Basidiomycota</taxon>
        <taxon>Agaricomycotina</taxon>
        <taxon>Agaricomycetes</taxon>
        <taxon>Agaricomycetidae</taxon>
        <taxon>Agaricales</taxon>
        <taxon>Marasmiineae</taxon>
        <taxon>Marasmiaceae</taxon>
        <taxon>Paramarasmius</taxon>
    </lineage>
</organism>
<evidence type="ECO:0000259" key="2">
    <source>
        <dbReference type="PROSITE" id="PS50181"/>
    </source>
</evidence>
<gene>
    <name evidence="3" type="ORF">VNI00_006654</name>
</gene>
<dbReference type="EMBL" id="JAYKXP010000020">
    <property type="protein sequence ID" value="KAK7047423.1"/>
    <property type="molecule type" value="Genomic_DNA"/>
</dbReference>
<evidence type="ECO:0000256" key="1">
    <source>
        <dbReference type="SAM" id="Coils"/>
    </source>
</evidence>
<dbReference type="PANTHER" id="PTHR38926:SF5">
    <property type="entry name" value="F-BOX AND LEUCINE-RICH REPEAT PROTEIN 6"/>
    <property type="match status" value="1"/>
</dbReference>